<reference evidence="3 4" key="1">
    <citation type="submission" date="2024-11" db="EMBL/GenBank/DDBJ databases">
        <title>Chromosome-level genome assembly of the freshwater bivalve Anodonta woodiana.</title>
        <authorList>
            <person name="Chen X."/>
        </authorList>
    </citation>
    <scope>NUCLEOTIDE SEQUENCE [LARGE SCALE GENOMIC DNA]</scope>
    <source>
        <strain evidence="3">MN2024</strain>
        <tissue evidence="3">Gills</tissue>
    </source>
</reference>
<keyword evidence="2" id="KW-0732">Signal</keyword>
<keyword evidence="4" id="KW-1185">Reference proteome</keyword>
<feature type="region of interest" description="Disordered" evidence="1">
    <location>
        <begin position="248"/>
        <end position="316"/>
    </location>
</feature>
<feature type="region of interest" description="Disordered" evidence="1">
    <location>
        <begin position="86"/>
        <end position="110"/>
    </location>
</feature>
<feature type="chain" id="PRO_5044826697" evidence="2">
    <location>
        <begin position="19"/>
        <end position="316"/>
    </location>
</feature>
<dbReference type="Proteomes" id="UP001634394">
    <property type="component" value="Unassembled WGS sequence"/>
</dbReference>
<feature type="compositionally biased region" description="Polar residues" evidence="1">
    <location>
        <begin position="286"/>
        <end position="296"/>
    </location>
</feature>
<proteinExistence type="predicted"/>
<comment type="caution">
    <text evidence="3">The sequence shown here is derived from an EMBL/GenBank/DDBJ whole genome shotgun (WGS) entry which is preliminary data.</text>
</comment>
<accession>A0ABD3T5G8</accession>
<evidence type="ECO:0000313" key="4">
    <source>
        <dbReference type="Proteomes" id="UP001634394"/>
    </source>
</evidence>
<feature type="compositionally biased region" description="Pro residues" evidence="1">
    <location>
        <begin position="270"/>
        <end position="285"/>
    </location>
</feature>
<protein>
    <submittedName>
        <fullName evidence="3">Uncharacterized protein</fullName>
    </submittedName>
</protein>
<organism evidence="3 4">
    <name type="scientific">Sinanodonta woodiana</name>
    <name type="common">Chinese pond mussel</name>
    <name type="synonym">Anodonta woodiana</name>
    <dbReference type="NCBI Taxonomy" id="1069815"/>
    <lineage>
        <taxon>Eukaryota</taxon>
        <taxon>Metazoa</taxon>
        <taxon>Spiralia</taxon>
        <taxon>Lophotrochozoa</taxon>
        <taxon>Mollusca</taxon>
        <taxon>Bivalvia</taxon>
        <taxon>Autobranchia</taxon>
        <taxon>Heteroconchia</taxon>
        <taxon>Palaeoheterodonta</taxon>
        <taxon>Unionida</taxon>
        <taxon>Unionoidea</taxon>
        <taxon>Unionidae</taxon>
        <taxon>Unioninae</taxon>
        <taxon>Sinanodonta</taxon>
    </lineage>
</organism>
<name>A0ABD3T5G8_SINWO</name>
<feature type="signal peptide" evidence="2">
    <location>
        <begin position="1"/>
        <end position="18"/>
    </location>
</feature>
<evidence type="ECO:0000313" key="3">
    <source>
        <dbReference type="EMBL" id="KAL3831871.1"/>
    </source>
</evidence>
<feature type="compositionally biased region" description="Low complexity" evidence="1">
    <location>
        <begin position="86"/>
        <end position="109"/>
    </location>
</feature>
<dbReference type="EMBL" id="JBJQND010000019">
    <property type="protein sequence ID" value="KAL3831871.1"/>
    <property type="molecule type" value="Genomic_DNA"/>
</dbReference>
<dbReference type="AlphaFoldDB" id="A0ABD3T5G8"/>
<evidence type="ECO:0000256" key="1">
    <source>
        <dbReference type="SAM" id="MobiDB-lite"/>
    </source>
</evidence>
<sequence>MRTVILFSIGVFVPAVLSQLALEGGAMDLMTLSLLAGQGGGAGGGGAGGGGGLESMLPMMLMSQMGGGGGGGMSEMMRTMALMNMMRSSSGGGNTSPTTPPQSLSSSFMGGSGSGAAGGGLGAMSSLANLGGLTMDPRTQHLQREGLGVDPAVQAILCPQLQCPLHLPCESEQLYTRESNFVCKGCPRCRIESSNLLGLLAAMGMGGAGGVAGDGMGGAMGGIMGGMGGGMGGSGGAMDGMGGMGGMGTGFDAMNSPSGQNVGGQRGPRGRPPGQKPGNGPPPSMRSPSQGENTLSKEGPPQEVARPSKPAQAKAA</sequence>
<evidence type="ECO:0000256" key="2">
    <source>
        <dbReference type="SAM" id="SignalP"/>
    </source>
</evidence>
<gene>
    <name evidence="3" type="ORF">ACJMK2_023568</name>
</gene>